<keyword evidence="2" id="KW-1185">Reference proteome</keyword>
<gene>
    <name evidence="1" type="ORF">IAG43_24825</name>
</gene>
<sequence>MNLPTGPATRSTVTGAGEVRVSCAVMAHPRRAAAATALAASLPELDATVVLDPDPDGPPATLRTAAEAWAAVPDGATHHVVLQDDATPCAGFAEALQGLLGLRPDLPISLHTEWGSGSATMVRWAALSGGGLVRCVDEYVPTVGLVLPARLARELGEFARTWPDRELPDDVAVARFLAEKGVPPYVASPNLVEHDGDLSLVGNGGPMGIRRSPCLRLPGDGPQRADLLEAPGLVPIISAPKARAVVMCWDTAGQRHAGYTTLRPELERAGVAHQDVVAALDKWLASAAGDRLEAALGYGFLHETWVAAVALAVFAPGRAGADPVAGLGLRALETVAPGGLRTLVPATVSGTSLRADLAALVRDGFALRGA</sequence>
<proteinExistence type="predicted"/>
<evidence type="ECO:0000313" key="2">
    <source>
        <dbReference type="Proteomes" id="UP000516230"/>
    </source>
</evidence>
<organism evidence="1 2">
    <name type="scientific">Streptomyces genisteinicus</name>
    <dbReference type="NCBI Taxonomy" id="2768068"/>
    <lineage>
        <taxon>Bacteria</taxon>
        <taxon>Bacillati</taxon>
        <taxon>Actinomycetota</taxon>
        <taxon>Actinomycetes</taxon>
        <taxon>Kitasatosporales</taxon>
        <taxon>Streptomycetaceae</taxon>
        <taxon>Streptomyces</taxon>
    </lineage>
</organism>
<accession>A0A7H0HZ64</accession>
<dbReference type="RefSeq" id="WP_187742894.1">
    <property type="nucleotide sequence ID" value="NZ_CP060825.1"/>
</dbReference>
<dbReference type="AlphaFoldDB" id="A0A7H0HZ64"/>
<protein>
    <submittedName>
        <fullName evidence="1">Uncharacterized protein</fullName>
    </submittedName>
</protein>
<dbReference type="EMBL" id="CP060825">
    <property type="protein sequence ID" value="QNP65830.1"/>
    <property type="molecule type" value="Genomic_DNA"/>
</dbReference>
<dbReference type="Proteomes" id="UP000516230">
    <property type="component" value="Chromosome"/>
</dbReference>
<evidence type="ECO:0000313" key="1">
    <source>
        <dbReference type="EMBL" id="QNP65830.1"/>
    </source>
</evidence>
<dbReference type="KEGG" id="sgj:IAG43_24825"/>
<reference evidence="1 2" key="1">
    <citation type="submission" date="2020-08" db="EMBL/GenBank/DDBJ databases">
        <title>A novel species.</title>
        <authorList>
            <person name="Gao J."/>
        </authorList>
    </citation>
    <scope>NUCLEOTIDE SEQUENCE [LARGE SCALE GENOMIC DNA]</scope>
    <source>
        <strain evidence="1 2">CRPJ-33</strain>
    </source>
</reference>
<name>A0A7H0HZ64_9ACTN</name>